<evidence type="ECO:0000256" key="4">
    <source>
        <dbReference type="ARBA" id="ARBA00022989"/>
    </source>
</evidence>
<feature type="transmembrane region" description="Helical" evidence="6">
    <location>
        <begin position="324"/>
        <end position="343"/>
    </location>
</feature>
<gene>
    <name evidence="8" type="ORF">NEZAVI_LOCUS6585</name>
</gene>
<protein>
    <recommendedName>
        <fullName evidence="7">Amino acid permease/ SLC12A domain-containing protein</fullName>
    </recommendedName>
</protein>
<feature type="transmembrane region" description="Helical" evidence="6">
    <location>
        <begin position="201"/>
        <end position="223"/>
    </location>
</feature>
<feature type="transmembrane region" description="Helical" evidence="6">
    <location>
        <begin position="373"/>
        <end position="392"/>
    </location>
</feature>
<evidence type="ECO:0000256" key="2">
    <source>
        <dbReference type="ARBA" id="ARBA00022448"/>
    </source>
</evidence>
<feature type="transmembrane region" description="Helical" evidence="6">
    <location>
        <begin position="71"/>
        <end position="95"/>
    </location>
</feature>
<feature type="transmembrane region" description="Helical" evidence="6">
    <location>
        <begin position="398"/>
        <end position="418"/>
    </location>
</feature>
<feature type="domain" description="Amino acid permease/ SLC12A" evidence="7">
    <location>
        <begin position="61"/>
        <end position="415"/>
    </location>
</feature>
<feature type="transmembrane region" description="Helical" evidence="6">
    <location>
        <begin position="178"/>
        <end position="195"/>
    </location>
</feature>
<dbReference type="InterPro" id="IPR004841">
    <property type="entry name" value="AA-permease/SLC12A_dom"/>
</dbReference>
<feature type="transmembrane region" description="Helical" evidence="6">
    <location>
        <begin position="548"/>
        <end position="569"/>
    </location>
</feature>
<dbReference type="AlphaFoldDB" id="A0A9P0MIN8"/>
<comment type="subcellular location">
    <subcellularLocation>
        <location evidence="1">Membrane</location>
        <topology evidence="1">Multi-pass membrane protein</topology>
    </subcellularLocation>
</comment>
<evidence type="ECO:0000256" key="6">
    <source>
        <dbReference type="SAM" id="Phobius"/>
    </source>
</evidence>
<keyword evidence="9" id="KW-1185">Reference proteome</keyword>
<keyword evidence="3 6" id="KW-0812">Transmembrane</keyword>
<dbReference type="Pfam" id="PF00324">
    <property type="entry name" value="AA_permease"/>
    <property type="match status" value="1"/>
</dbReference>
<accession>A0A9P0MIN8</accession>
<evidence type="ECO:0000259" key="7">
    <source>
        <dbReference type="Pfam" id="PF00324"/>
    </source>
</evidence>
<feature type="transmembrane region" description="Helical" evidence="6">
    <location>
        <begin position="459"/>
        <end position="482"/>
    </location>
</feature>
<keyword evidence="4 6" id="KW-1133">Transmembrane helix</keyword>
<evidence type="ECO:0000256" key="5">
    <source>
        <dbReference type="ARBA" id="ARBA00023136"/>
    </source>
</evidence>
<feature type="transmembrane region" description="Helical" evidence="6">
    <location>
        <begin position="521"/>
        <end position="542"/>
    </location>
</feature>
<evidence type="ECO:0000256" key="1">
    <source>
        <dbReference type="ARBA" id="ARBA00004141"/>
    </source>
</evidence>
<organism evidence="8 9">
    <name type="scientific">Nezara viridula</name>
    <name type="common">Southern green stink bug</name>
    <name type="synonym">Cimex viridulus</name>
    <dbReference type="NCBI Taxonomy" id="85310"/>
    <lineage>
        <taxon>Eukaryota</taxon>
        <taxon>Metazoa</taxon>
        <taxon>Ecdysozoa</taxon>
        <taxon>Arthropoda</taxon>
        <taxon>Hexapoda</taxon>
        <taxon>Insecta</taxon>
        <taxon>Pterygota</taxon>
        <taxon>Neoptera</taxon>
        <taxon>Paraneoptera</taxon>
        <taxon>Hemiptera</taxon>
        <taxon>Heteroptera</taxon>
        <taxon>Panheteroptera</taxon>
        <taxon>Pentatomomorpha</taxon>
        <taxon>Pentatomoidea</taxon>
        <taxon>Pentatomidae</taxon>
        <taxon>Pentatominae</taxon>
        <taxon>Nezara</taxon>
    </lineage>
</organism>
<dbReference type="GO" id="GO:0015171">
    <property type="term" value="F:amino acid transmembrane transporter activity"/>
    <property type="evidence" value="ECO:0007669"/>
    <property type="project" value="TreeGrafter"/>
</dbReference>
<keyword evidence="5 6" id="KW-0472">Membrane</keyword>
<evidence type="ECO:0000313" key="9">
    <source>
        <dbReference type="Proteomes" id="UP001152798"/>
    </source>
</evidence>
<dbReference type="Proteomes" id="UP001152798">
    <property type="component" value="Chromosome 3"/>
</dbReference>
<dbReference type="GO" id="GO:0016020">
    <property type="term" value="C:membrane"/>
    <property type="evidence" value="ECO:0007669"/>
    <property type="project" value="UniProtKB-SubCell"/>
</dbReference>
<dbReference type="Gene3D" id="1.20.1740.10">
    <property type="entry name" value="Amino acid/polyamine transporter I"/>
    <property type="match status" value="1"/>
</dbReference>
<dbReference type="OrthoDB" id="310030at2759"/>
<keyword evidence="2" id="KW-0813">Transport</keyword>
<feature type="transmembrane region" description="Helical" evidence="6">
    <location>
        <begin position="276"/>
        <end position="296"/>
    </location>
</feature>
<dbReference type="PANTHER" id="PTHR43243:SF4">
    <property type="entry name" value="CATIONIC AMINO ACID TRANSPORTER 4"/>
    <property type="match status" value="1"/>
</dbReference>
<feature type="transmembrane region" description="Helical" evidence="6">
    <location>
        <begin position="107"/>
        <end position="130"/>
    </location>
</feature>
<evidence type="ECO:0000313" key="8">
    <source>
        <dbReference type="EMBL" id="CAH1396534.1"/>
    </source>
</evidence>
<evidence type="ECO:0000256" key="3">
    <source>
        <dbReference type="ARBA" id="ARBA00022692"/>
    </source>
</evidence>
<feature type="transmembrane region" description="Helical" evidence="6">
    <location>
        <begin position="488"/>
        <end position="509"/>
    </location>
</feature>
<dbReference type="PANTHER" id="PTHR43243">
    <property type="entry name" value="INNER MEMBRANE TRANSPORTER YGJI-RELATED"/>
    <property type="match status" value="1"/>
</dbReference>
<reference evidence="8" key="1">
    <citation type="submission" date="2022-01" db="EMBL/GenBank/DDBJ databases">
        <authorList>
            <person name="King R."/>
        </authorList>
    </citation>
    <scope>NUCLEOTIDE SEQUENCE</scope>
</reference>
<dbReference type="PIRSF" id="PIRSF006060">
    <property type="entry name" value="AA_transporter"/>
    <property type="match status" value="1"/>
</dbReference>
<dbReference type="EMBL" id="OV725079">
    <property type="protein sequence ID" value="CAH1396534.1"/>
    <property type="molecule type" value="Genomic_DNA"/>
</dbReference>
<name>A0A9P0MIN8_NEZVI</name>
<proteinExistence type="predicted"/>
<sequence>MDKYREDILDRGIGYAKKVYFCILLKKNMKQEEESELDRNIKFNATLLLTIGLVLASFYEGMPRIISTYGYMIFFPLLVSGIMSFITSVCFAELVTLNPNSGGSYRYVYYTMGELMGFLVGWSCICTSVMQVCEKTIMMTQNIDLSLFDGRMSNFTSKYLSIGGFENYFLRILPNAELENIILILAVIGVSILGVRKGIFVVYIIALFNILIICSCITIFWFYMDLSKFNILGATEDFTFFTEGSVEGHLFYMNFEVAIFGGAETVKPTTTIPRGLVEGFHIGFMFYMVSVILYSARKGAAEKNTTEPDMKNALWNLGFKTFSVLPPIGLVLCYFLSAIAEIFEATRVMYTMANDGLMFPIFGKAHRRFPNHFNSHIFLAVVCCLVGVFIGVAPSTKWAIIAMETSIRIMVLIAYLVLRYQCDSEDLSLEEYALKKRWVLTNFPHALNKPTKTTHTISMLLIFLSVISIILSELIMIFFIIGTNNTLIFLRIGFVICILTAFISVQLLNQQPVNSRKYFLYKVRGIPFTPMLAITWYSLILMFLPPYIWVKIFCWYLLGLLFYFSYACLRSVEYRKHEAVGEVESPSEVSLPSA</sequence>